<evidence type="ECO:0000256" key="1">
    <source>
        <dbReference type="SAM" id="SignalP"/>
    </source>
</evidence>
<dbReference type="EMBL" id="KV419460">
    <property type="protein sequence ID" value="KZS86979.1"/>
    <property type="molecule type" value="Genomic_DNA"/>
</dbReference>
<evidence type="ECO:0000313" key="2">
    <source>
        <dbReference type="EMBL" id="KZS86979.1"/>
    </source>
</evidence>
<protein>
    <submittedName>
        <fullName evidence="2">Uncharacterized protein</fullName>
    </submittedName>
</protein>
<organism evidence="2 3">
    <name type="scientific">Sistotremastrum niveocremeum HHB9708</name>
    <dbReference type="NCBI Taxonomy" id="1314777"/>
    <lineage>
        <taxon>Eukaryota</taxon>
        <taxon>Fungi</taxon>
        <taxon>Dikarya</taxon>
        <taxon>Basidiomycota</taxon>
        <taxon>Agaricomycotina</taxon>
        <taxon>Agaricomycetes</taxon>
        <taxon>Sistotremastrales</taxon>
        <taxon>Sistotremastraceae</taxon>
        <taxon>Sertulicium</taxon>
        <taxon>Sertulicium niveocremeum</taxon>
    </lineage>
</organism>
<name>A0A164MS58_9AGAM</name>
<dbReference type="Proteomes" id="UP000076722">
    <property type="component" value="Unassembled WGS sequence"/>
</dbReference>
<sequence>MFASLFVFVPLALSLSQVTTAAPLAGNETLSILSKRDTQICGFSGRLVDFNSCLPAGINFKLNADSKGVTKVALTKNAQNEFEVPAPAKSSECDHIIELALLNTMFVKNGFCAIATALTSSAGDASAQAEQKATRDANSIAAGQTVNLVFVTTSVNQQKKNFVTGALAGSAPQNALNEAIVDYLTKTKTQSQRVAAAIDAACAASITRLKNGILRGVTAPAGRARTADERIAQAVATHEHAIAGATGLTIANQWKKVLDTPA</sequence>
<gene>
    <name evidence="2" type="ORF">SISNIDRAFT_471316</name>
</gene>
<keyword evidence="1" id="KW-0732">Signal</keyword>
<feature type="chain" id="PRO_5007851883" evidence="1">
    <location>
        <begin position="22"/>
        <end position="262"/>
    </location>
</feature>
<keyword evidence="3" id="KW-1185">Reference proteome</keyword>
<feature type="signal peptide" evidence="1">
    <location>
        <begin position="1"/>
        <end position="21"/>
    </location>
</feature>
<evidence type="ECO:0000313" key="3">
    <source>
        <dbReference type="Proteomes" id="UP000076722"/>
    </source>
</evidence>
<proteinExistence type="predicted"/>
<reference evidence="2 3" key="1">
    <citation type="journal article" date="2016" name="Mol. Biol. Evol.">
        <title>Comparative Genomics of Early-Diverging Mushroom-Forming Fungi Provides Insights into the Origins of Lignocellulose Decay Capabilities.</title>
        <authorList>
            <person name="Nagy L.G."/>
            <person name="Riley R."/>
            <person name="Tritt A."/>
            <person name="Adam C."/>
            <person name="Daum C."/>
            <person name="Floudas D."/>
            <person name="Sun H."/>
            <person name="Yadav J.S."/>
            <person name="Pangilinan J."/>
            <person name="Larsson K.H."/>
            <person name="Matsuura K."/>
            <person name="Barry K."/>
            <person name="Labutti K."/>
            <person name="Kuo R."/>
            <person name="Ohm R.A."/>
            <person name="Bhattacharya S.S."/>
            <person name="Shirouzu T."/>
            <person name="Yoshinaga Y."/>
            <person name="Martin F.M."/>
            <person name="Grigoriev I.V."/>
            <person name="Hibbett D.S."/>
        </authorList>
    </citation>
    <scope>NUCLEOTIDE SEQUENCE [LARGE SCALE GENOMIC DNA]</scope>
    <source>
        <strain evidence="2 3">HHB9708</strain>
    </source>
</reference>
<dbReference type="OrthoDB" id="2795185at2759"/>
<accession>A0A164MS58</accession>
<dbReference type="AlphaFoldDB" id="A0A164MS58"/>